<comment type="caution">
    <text evidence="2">The sequence shown here is derived from an EMBL/GenBank/DDBJ whole genome shotgun (WGS) entry which is preliminary data.</text>
</comment>
<keyword evidence="1" id="KW-0812">Transmembrane</keyword>
<keyword evidence="1" id="KW-0472">Membrane</keyword>
<sequence>MTKIKRRKHETRGEMISTFALAVSGMFFVGEARLYQDEGATGHALILGLCGILSLAGALRFHLHNLWRWFGQFRK</sequence>
<accession>A3V234</accession>
<dbReference type="Proteomes" id="UP000004507">
    <property type="component" value="Unassembled WGS sequence"/>
</dbReference>
<evidence type="ECO:0000256" key="1">
    <source>
        <dbReference type="SAM" id="Phobius"/>
    </source>
</evidence>
<proteinExistence type="predicted"/>
<feature type="transmembrane region" description="Helical" evidence="1">
    <location>
        <begin position="12"/>
        <end position="30"/>
    </location>
</feature>
<dbReference type="RefSeq" id="WP_007206201.1">
    <property type="nucleotide sequence ID" value="NZ_CH672414.1"/>
</dbReference>
<keyword evidence="3" id="KW-1185">Reference proteome</keyword>
<organism evidence="2 3">
    <name type="scientific">Yoonia vestfoldensis SKA53</name>
    <dbReference type="NCBI Taxonomy" id="314232"/>
    <lineage>
        <taxon>Bacteria</taxon>
        <taxon>Pseudomonadati</taxon>
        <taxon>Pseudomonadota</taxon>
        <taxon>Alphaproteobacteria</taxon>
        <taxon>Rhodobacterales</taxon>
        <taxon>Paracoccaceae</taxon>
        <taxon>Yoonia</taxon>
    </lineage>
</organism>
<evidence type="ECO:0000313" key="3">
    <source>
        <dbReference type="Proteomes" id="UP000004507"/>
    </source>
</evidence>
<evidence type="ECO:0000313" key="2">
    <source>
        <dbReference type="EMBL" id="EAQ07415.1"/>
    </source>
</evidence>
<dbReference type="HOGENOM" id="CLU_2666746_0_0_5"/>
<name>A3V234_9RHOB</name>
<dbReference type="STRING" id="314232.SKA53_11298"/>
<dbReference type="EMBL" id="AAMS01000002">
    <property type="protein sequence ID" value="EAQ07415.1"/>
    <property type="molecule type" value="Genomic_DNA"/>
</dbReference>
<dbReference type="eggNOG" id="ENOG502ZPVD">
    <property type="taxonomic scope" value="Bacteria"/>
</dbReference>
<dbReference type="OrthoDB" id="7876823at2"/>
<gene>
    <name evidence="2" type="ORF">SKA53_11298</name>
</gene>
<dbReference type="AlphaFoldDB" id="A3V234"/>
<reference evidence="2 3" key="1">
    <citation type="submission" date="2006-01" db="EMBL/GenBank/DDBJ databases">
        <authorList>
            <person name="Hagstrom A."/>
            <person name="Ferriera S."/>
            <person name="Johnson J."/>
            <person name="Kravitz S."/>
            <person name="Halpern A."/>
            <person name="Remington K."/>
            <person name="Beeson K."/>
            <person name="Tran B."/>
            <person name="Rogers Y.-H."/>
            <person name="Friedman R."/>
            <person name="Venter J.C."/>
        </authorList>
    </citation>
    <scope>NUCLEOTIDE SEQUENCE [LARGE SCALE GENOMIC DNA]</scope>
    <source>
        <strain evidence="2 3">SKA53</strain>
    </source>
</reference>
<feature type="transmembrane region" description="Helical" evidence="1">
    <location>
        <begin position="42"/>
        <end position="63"/>
    </location>
</feature>
<keyword evidence="1" id="KW-1133">Transmembrane helix</keyword>
<protein>
    <submittedName>
        <fullName evidence="2">Uncharacterized protein</fullName>
    </submittedName>
</protein>